<dbReference type="InterPro" id="IPR013249">
    <property type="entry name" value="RNA_pol_sigma70_r4_t2"/>
</dbReference>
<evidence type="ECO:0000256" key="5">
    <source>
        <dbReference type="ARBA" id="ARBA00023163"/>
    </source>
</evidence>
<dbReference type="Gene3D" id="1.10.10.10">
    <property type="entry name" value="Winged helix-like DNA-binding domain superfamily/Winged helix DNA-binding domain"/>
    <property type="match status" value="1"/>
</dbReference>
<dbReference type="Proteomes" id="UP000245166">
    <property type="component" value="Unassembled WGS sequence"/>
</dbReference>
<dbReference type="PANTHER" id="PTHR43133:SF8">
    <property type="entry name" value="RNA POLYMERASE SIGMA FACTOR HI_1459-RELATED"/>
    <property type="match status" value="1"/>
</dbReference>
<dbReference type="AlphaFoldDB" id="A0A2U1ZUV2"/>
<feature type="domain" description="RNA polymerase sigma factor 70 region 4 type 2" evidence="6">
    <location>
        <begin position="112"/>
        <end position="162"/>
    </location>
</feature>
<dbReference type="GO" id="GO:0003677">
    <property type="term" value="F:DNA binding"/>
    <property type="evidence" value="ECO:0007669"/>
    <property type="project" value="UniProtKB-KW"/>
</dbReference>
<evidence type="ECO:0000313" key="7">
    <source>
        <dbReference type="EMBL" id="PWD50702.1"/>
    </source>
</evidence>
<dbReference type="Pfam" id="PF08281">
    <property type="entry name" value="Sigma70_r4_2"/>
    <property type="match status" value="1"/>
</dbReference>
<reference evidence="7 8" key="1">
    <citation type="submission" date="2018-03" db="EMBL/GenBank/DDBJ databases">
        <title>Genome assembly of novel Miniimonas species PCH200.</title>
        <authorList>
            <person name="Thakur V."/>
            <person name="Kumar V."/>
            <person name="Singh D."/>
        </authorList>
    </citation>
    <scope>NUCLEOTIDE SEQUENCE [LARGE SCALE GENOMIC DNA]</scope>
    <source>
        <strain evidence="7 8">PCH200</strain>
    </source>
</reference>
<dbReference type="InterPro" id="IPR039425">
    <property type="entry name" value="RNA_pol_sigma-70-like"/>
</dbReference>
<dbReference type="CDD" id="cd06171">
    <property type="entry name" value="Sigma70_r4"/>
    <property type="match status" value="1"/>
</dbReference>
<dbReference type="RefSeq" id="WP_109229083.1">
    <property type="nucleotide sequence ID" value="NZ_PYHR01000002.1"/>
</dbReference>
<evidence type="ECO:0000256" key="1">
    <source>
        <dbReference type="ARBA" id="ARBA00010641"/>
    </source>
</evidence>
<evidence type="ECO:0000256" key="3">
    <source>
        <dbReference type="ARBA" id="ARBA00023082"/>
    </source>
</evidence>
<keyword evidence="2" id="KW-0805">Transcription regulation</keyword>
<dbReference type="GO" id="GO:0016987">
    <property type="term" value="F:sigma factor activity"/>
    <property type="evidence" value="ECO:0007669"/>
    <property type="project" value="UniProtKB-KW"/>
</dbReference>
<evidence type="ECO:0000313" key="8">
    <source>
        <dbReference type="Proteomes" id="UP000245166"/>
    </source>
</evidence>
<dbReference type="SUPFAM" id="SSF88659">
    <property type="entry name" value="Sigma3 and sigma4 domains of RNA polymerase sigma factors"/>
    <property type="match status" value="1"/>
</dbReference>
<dbReference type="OrthoDB" id="3688906at2"/>
<name>A0A2U1ZUV2_9MICO</name>
<dbReference type="InterPro" id="IPR013325">
    <property type="entry name" value="RNA_pol_sigma_r2"/>
</dbReference>
<comment type="caution">
    <text evidence="7">The sequence shown here is derived from an EMBL/GenBank/DDBJ whole genome shotgun (WGS) entry which is preliminary data.</text>
</comment>
<evidence type="ECO:0000259" key="6">
    <source>
        <dbReference type="Pfam" id="PF08281"/>
    </source>
</evidence>
<dbReference type="EMBL" id="PYHR01000002">
    <property type="protein sequence ID" value="PWD50702.1"/>
    <property type="molecule type" value="Genomic_DNA"/>
</dbReference>
<sequence length="175" mass="19071">MNGWDEAVEAVARTRGDRLLRTAYLLCGDVDGAKDLVQDALIRTMGSSRRRRGAGSAAPSLPEAEAYVRRAITSQFLDDRRSATRWRSVEHLVVQPESDGAGEARRTDTRLDVVAALASLPPRPRTCLVLRFYADLTVPQIAAELELAEGSVKRYLHDGVTALGARLAPVTSEEA</sequence>
<organism evidence="7 8">
    <name type="scientific">Serinibacter arcticus</name>
    <dbReference type="NCBI Taxonomy" id="1655435"/>
    <lineage>
        <taxon>Bacteria</taxon>
        <taxon>Bacillati</taxon>
        <taxon>Actinomycetota</taxon>
        <taxon>Actinomycetes</taxon>
        <taxon>Micrococcales</taxon>
        <taxon>Beutenbergiaceae</taxon>
        <taxon>Serinibacter</taxon>
    </lineage>
</organism>
<dbReference type="SUPFAM" id="SSF88946">
    <property type="entry name" value="Sigma2 domain of RNA polymerase sigma factors"/>
    <property type="match status" value="1"/>
</dbReference>
<proteinExistence type="inferred from homology"/>
<keyword evidence="4" id="KW-0238">DNA-binding</keyword>
<gene>
    <name evidence="7" type="ORF">C8046_08590</name>
</gene>
<keyword evidence="8" id="KW-1185">Reference proteome</keyword>
<keyword evidence="3" id="KW-0731">Sigma factor</keyword>
<dbReference type="Gene3D" id="1.10.1740.10">
    <property type="match status" value="1"/>
</dbReference>
<dbReference type="GO" id="GO:0006352">
    <property type="term" value="P:DNA-templated transcription initiation"/>
    <property type="evidence" value="ECO:0007669"/>
    <property type="project" value="InterPro"/>
</dbReference>
<dbReference type="InterPro" id="IPR036388">
    <property type="entry name" value="WH-like_DNA-bd_sf"/>
</dbReference>
<dbReference type="PANTHER" id="PTHR43133">
    <property type="entry name" value="RNA POLYMERASE ECF-TYPE SIGMA FACTO"/>
    <property type="match status" value="1"/>
</dbReference>
<comment type="similarity">
    <text evidence="1">Belongs to the sigma-70 factor family. ECF subfamily.</text>
</comment>
<accession>A0A2U1ZUV2</accession>
<dbReference type="InterPro" id="IPR014284">
    <property type="entry name" value="RNA_pol_sigma-70_dom"/>
</dbReference>
<keyword evidence="5" id="KW-0804">Transcription</keyword>
<evidence type="ECO:0000256" key="4">
    <source>
        <dbReference type="ARBA" id="ARBA00023125"/>
    </source>
</evidence>
<dbReference type="NCBIfam" id="TIGR02937">
    <property type="entry name" value="sigma70-ECF"/>
    <property type="match status" value="1"/>
</dbReference>
<dbReference type="InterPro" id="IPR013324">
    <property type="entry name" value="RNA_pol_sigma_r3/r4-like"/>
</dbReference>
<protein>
    <submittedName>
        <fullName evidence="7">RNA polymerase subunit sigma-24</fullName>
    </submittedName>
</protein>
<evidence type="ECO:0000256" key="2">
    <source>
        <dbReference type="ARBA" id="ARBA00023015"/>
    </source>
</evidence>